<reference evidence="2" key="1">
    <citation type="submission" date="2023-10" db="EMBL/GenBank/DDBJ databases">
        <title>Mycolicibacterium fortuitum clinical isolates causing pulmonary infections in humans.</title>
        <authorList>
            <person name="Mejia-Ponce P.M."/>
            <person name="Zenteno-Cuevas R."/>
            <person name="Licona-Cassani C."/>
        </authorList>
    </citation>
    <scope>NUCLEOTIDE SEQUENCE</scope>
    <source>
        <strain evidence="2">M8</strain>
    </source>
</reference>
<dbReference type="EMBL" id="JAWLVV010000090">
    <property type="protein sequence ID" value="MDV7295650.1"/>
    <property type="molecule type" value="Genomic_DNA"/>
</dbReference>
<evidence type="ECO:0000313" key="2">
    <source>
        <dbReference type="EMBL" id="MDV7295650.1"/>
    </source>
</evidence>
<name>A0AAE5AHI9_MYCFO</name>
<organism evidence="2 3">
    <name type="scientific">Mycolicibacterium fortuitum</name>
    <name type="common">Mycobacterium fortuitum</name>
    <dbReference type="NCBI Taxonomy" id="1766"/>
    <lineage>
        <taxon>Bacteria</taxon>
        <taxon>Bacillati</taxon>
        <taxon>Actinomycetota</taxon>
        <taxon>Actinomycetes</taxon>
        <taxon>Mycobacteriales</taxon>
        <taxon>Mycobacteriaceae</taxon>
        <taxon>Mycolicibacterium</taxon>
    </lineage>
</organism>
<accession>A0AAE5AHI9</accession>
<dbReference type="Proteomes" id="UP001186041">
    <property type="component" value="Unassembled WGS sequence"/>
</dbReference>
<comment type="caution">
    <text evidence="2">The sequence shown here is derived from an EMBL/GenBank/DDBJ whole genome shotgun (WGS) entry which is preliminary data.</text>
</comment>
<sequence length="67" mass="7415">LAGQNGHNEHVPAPVDWYNLFPNPVVAESLLDRLINTSHQILMDGPSYRPRKRPGATAPVDNTKATR</sequence>
<proteinExistence type="predicted"/>
<dbReference type="AlphaFoldDB" id="A0AAE5AHI9"/>
<feature type="non-terminal residue" evidence="2">
    <location>
        <position position="1"/>
    </location>
</feature>
<evidence type="ECO:0000256" key="1">
    <source>
        <dbReference type="SAM" id="MobiDB-lite"/>
    </source>
</evidence>
<gene>
    <name evidence="2" type="ORF">R4485_36475</name>
</gene>
<evidence type="ECO:0000313" key="3">
    <source>
        <dbReference type="Proteomes" id="UP001186041"/>
    </source>
</evidence>
<feature type="region of interest" description="Disordered" evidence="1">
    <location>
        <begin position="43"/>
        <end position="67"/>
    </location>
</feature>
<protein>
    <submittedName>
        <fullName evidence="2">Uncharacterized protein</fullName>
    </submittedName>
</protein>